<name>A0A7H9B106_ZYGMR</name>
<feature type="domain" description="NADPH-dependent FMN reductase-like" evidence="1">
    <location>
        <begin position="5"/>
        <end position="150"/>
    </location>
</feature>
<dbReference type="EMBL" id="CP058607">
    <property type="protein sequence ID" value="QLG72311.1"/>
    <property type="molecule type" value="Genomic_DNA"/>
</dbReference>
<dbReference type="InterPro" id="IPR029039">
    <property type="entry name" value="Flavoprotein-like_sf"/>
</dbReference>
<dbReference type="PANTHER" id="PTHR30543">
    <property type="entry name" value="CHROMATE REDUCTASE"/>
    <property type="match status" value="1"/>
</dbReference>
<evidence type="ECO:0000313" key="2">
    <source>
        <dbReference type="EMBL" id="QLG72311.1"/>
    </source>
</evidence>
<evidence type="ECO:0000313" key="3">
    <source>
        <dbReference type="Proteomes" id="UP000509704"/>
    </source>
</evidence>
<dbReference type="GeneID" id="59236035"/>
<dbReference type="AlphaFoldDB" id="A0A7H9B106"/>
<keyword evidence="3" id="KW-1185">Reference proteome</keyword>
<dbReference type="Proteomes" id="UP000509704">
    <property type="component" value="Chromosome 4"/>
</dbReference>
<dbReference type="GO" id="GO:0005829">
    <property type="term" value="C:cytosol"/>
    <property type="evidence" value="ECO:0007669"/>
    <property type="project" value="TreeGrafter"/>
</dbReference>
<dbReference type="GO" id="GO:0016491">
    <property type="term" value="F:oxidoreductase activity"/>
    <property type="evidence" value="ECO:0007669"/>
    <property type="project" value="InterPro"/>
</dbReference>
<protein>
    <recommendedName>
        <fullName evidence="1">NADPH-dependent FMN reductase-like domain-containing protein</fullName>
    </recommendedName>
</protein>
<dbReference type="Gene3D" id="3.40.50.360">
    <property type="match status" value="1"/>
</dbReference>
<reference evidence="2 3" key="1">
    <citation type="submission" date="2020-07" db="EMBL/GenBank/DDBJ databases">
        <title>The yeast mating-type switching endonuclease HO is a domesticated member of an unorthodox homing genetic element family.</title>
        <authorList>
            <person name="Coughlan A.Y."/>
            <person name="Lombardi L."/>
            <person name="Braun-Galleani S."/>
            <person name="Martos A.R."/>
            <person name="Galeote V."/>
            <person name="Bigey F."/>
            <person name="Dequin S."/>
            <person name="Byrne K.P."/>
            <person name="Wolfe K.H."/>
        </authorList>
    </citation>
    <scope>NUCLEOTIDE SEQUENCE [LARGE SCALE GENOMIC DNA]</scope>
    <source>
        <strain evidence="2 3">NRRL Y-6702</strain>
    </source>
</reference>
<evidence type="ECO:0000259" key="1">
    <source>
        <dbReference type="Pfam" id="PF03358"/>
    </source>
</evidence>
<proteinExistence type="predicted"/>
<organism evidence="2 3">
    <name type="scientific">Zygotorulaspora mrakii</name>
    <name type="common">Zygosaccharomyces mrakii</name>
    <dbReference type="NCBI Taxonomy" id="42260"/>
    <lineage>
        <taxon>Eukaryota</taxon>
        <taxon>Fungi</taxon>
        <taxon>Dikarya</taxon>
        <taxon>Ascomycota</taxon>
        <taxon>Saccharomycotina</taxon>
        <taxon>Saccharomycetes</taxon>
        <taxon>Saccharomycetales</taxon>
        <taxon>Saccharomycetaceae</taxon>
        <taxon>Zygotorulaspora</taxon>
    </lineage>
</organism>
<dbReference type="Pfam" id="PF03358">
    <property type="entry name" value="FMN_red"/>
    <property type="match status" value="1"/>
</dbReference>
<dbReference type="SUPFAM" id="SSF52218">
    <property type="entry name" value="Flavoproteins"/>
    <property type="match status" value="1"/>
</dbReference>
<sequence length="191" mass="21896">MKEFTIGVIIGSTRSARICPMVTQYVVDTINSQQWQKSFTLSVVDLKVWNLPMFDEPKVPATIKQSEDYEHDISRKWSKEVSTYDAFIFIAPQYNWGYPSCLKNAIDYLFNEWTGKPAMIVTYGSHGGEKCYSQLKQVLEGLNMKVSDQGVLICYPTKKEILNGIPRDFHFDQLPGLDEIVKHAFSRLLSL</sequence>
<dbReference type="KEGG" id="zmk:HG535_0D00180"/>
<dbReference type="PANTHER" id="PTHR30543:SF21">
    <property type="entry name" value="NAD(P)H-DEPENDENT FMN REDUCTASE LOT6"/>
    <property type="match status" value="1"/>
</dbReference>
<gene>
    <name evidence="2" type="ORF">HG535_0D00180</name>
</gene>
<dbReference type="OrthoDB" id="68575at2759"/>
<dbReference type="InterPro" id="IPR050712">
    <property type="entry name" value="NAD(P)H-dep_reductase"/>
</dbReference>
<accession>A0A7H9B106</accession>
<dbReference type="GO" id="GO:0010181">
    <property type="term" value="F:FMN binding"/>
    <property type="evidence" value="ECO:0007669"/>
    <property type="project" value="TreeGrafter"/>
</dbReference>
<dbReference type="RefSeq" id="XP_037144039.1">
    <property type="nucleotide sequence ID" value="XM_037288144.1"/>
</dbReference>
<dbReference type="InterPro" id="IPR005025">
    <property type="entry name" value="FMN_Rdtase-like_dom"/>
</dbReference>